<comment type="caution">
    <text evidence="2">The sequence shown here is derived from an EMBL/GenBank/DDBJ whole genome shotgun (WGS) entry which is preliminary data.</text>
</comment>
<evidence type="ECO:0000313" key="2">
    <source>
        <dbReference type="EMBL" id="CAF0759057.1"/>
    </source>
</evidence>
<dbReference type="EMBL" id="CAJNOC010000419">
    <property type="protein sequence ID" value="CAF0759057.1"/>
    <property type="molecule type" value="Genomic_DNA"/>
</dbReference>
<dbReference type="PANTHER" id="PTHR46829:SF1">
    <property type="entry name" value="STERILE ALPHA MOTIF DOMAIN-CONTAINING PROTEIN 15"/>
    <property type="match status" value="1"/>
</dbReference>
<dbReference type="SMART" id="SM00454">
    <property type="entry name" value="SAM"/>
    <property type="match status" value="1"/>
</dbReference>
<feature type="domain" description="SAM" evidence="1">
    <location>
        <begin position="25"/>
        <end position="89"/>
    </location>
</feature>
<dbReference type="PROSITE" id="PS50105">
    <property type="entry name" value="SAM_DOMAIN"/>
    <property type="match status" value="1"/>
</dbReference>
<protein>
    <recommendedName>
        <fullName evidence="1">SAM domain-containing protein</fullName>
    </recommendedName>
</protein>
<dbReference type="OrthoDB" id="6133291at2759"/>
<dbReference type="Pfam" id="PF07647">
    <property type="entry name" value="SAM_2"/>
    <property type="match status" value="1"/>
</dbReference>
<dbReference type="AlphaFoldDB" id="A0A813PVR8"/>
<reference evidence="2" key="1">
    <citation type="submission" date="2021-02" db="EMBL/GenBank/DDBJ databases">
        <authorList>
            <person name="Nowell W R."/>
        </authorList>
    </citation>
    <scope>NUCLEOTIDE SEQUENCE</scope>
    <source>
        <strain evidence="2">Ploen Becks lab</strain>
    </source>
</reference>
<dbReference type="InterPro" id="IPR013761">
    <property type="entry name" value="SAM/pointed_sf"/>
</dbReference>
<organism evidence="2 3">
    <name type="scientific">Brachionus calyciflorus</name>
    <dbReference type="NCBI Taxonomy" id="104777"/>
    <lineage>
        <taxon>Eukaryota</taxon>
        <taxon>Metazoa</taxon>
        <taxon>Spiralia</taxon>
        <taxon>Gnathifera</taxon>
        <taxon>Rotifera</taxon>
        <taxon>Eurotatoria</taxon>
        <taxon>Monogononta</taxon>
        <taxon>Pseudotrocha</taxon>
        <taxon>Ploima</taxon>
        <taxon>Brachionidae</taxon>
        <taxon>Brachionus</taxon>
    </lineage>
</organism>
<evidence type="ECO:0000313" key="3">
    <source>
        <dbReference type="Proteomes" id="UP000663879"/>
    </source>
</evidence>
<sequence>MQIPDYENPKKLDLKSGQVPACLYWSCDEVCDFFKSELNLPEYIETLKSNRIDGKRLIYLDAKHLPKIGIVDFKHIMLITKKVREILLMNEPYWNRSISFIPRETLELYYEAKSFSGAKSDNLTYNEFTESVEDAKWEPPKTNQGFIMPSY</sequence>
<dbReference type="InterPro" id="IPR001660">
    <property type="entry name" value="SAM"/>
</dbReference>
<evidence type="ECO:0000259" key="1">
    <source>
        <dbReference type="PROSITE" id="PS50105"/>
    </source>
</evidence>
<proteinExistence type="predicted"/>
<keyword evidence="3" id="KW-1185">Reference proteome</keyword>
<dbReference type="SUPFAM" id="SSF47769">
    <property type="entry name" value="SAM/Pointed domain"/>
    <property type="match status" value="1"/>
</dbReference>
<name>A0A813PVR8_9BILA</name>
<accession>A0A813PVR8</accession>
<gene>
    <name evidence="2" type="ORF">OXX778_LOCUS4329</name>
</gene>
<dbReference type="Gene3D" id="1.10.150.50">
    <property type="entry name" value="Transcription Factor, Ets-1"/>
    <property type="match status" value="1"/>
</dbReference>
<dbReference type="Proteomes" id="UP000663879">
    <property type="component" value="Unassembled WGS sequence"/>
</dbReference>
<dbReference type="PANTHER" id="PTHR46829">
    <property type="entry name" value="STERILE ALPHA MOTIF DOMAIN-CONTAINING PROTEIN 15"/>
    <property type="match status" value="1"/>
</dbReference>